<name>A0A6I6DT41_9MICO</name>
<gene>
    <name evidence="2" type="ORF">D7D94_11055</name>
</gene>
<protein>
    <submittedName>
        <fullName evidence="2">Uncharacterized protein</fullName>
    </submittedName>
</protein>
<dbReference type="Pfam" id="PF20373">
    <property type="entry name" value="DUF6668"/>
    <property type="match status" value="1"/>
</dbReference>
<feature type="compositionally biased region" description="Low complexity" evidence="1">
    <location>
        <begin position="12"/>
        <end position="25"/>
    </location>
</feature>
<organism evidence="2 3">
    <name type="scientific">Microbacterium oryzae</name>
    <dbReference type="NCBI Taxonomy" id="743009"/>
    <lineage>
        <taxon>Bacteria</taxon>
        <taxon>Bacillati</taxon>
        <taxon>Actinomycetota</taxon>
        <taxon>Actinomycetes</taxon>
        <taxon>Micrococcales</taxon>
        <taxon>Microbacteriaceae</taxon>
        <taxon>Microbacterium</taxon>
    </lineage>
</organism>
<evidence type="ECO:0000256" key="1">
    <source>
        <dbReference type="SAM" id="MobiDB-lite"/>
    </source>
</evidence>
<dbReference type="AlphaFoldDB" id="A0A6I6DT41"/>
<reference evidence="2 3" key="1">
    <citation type="submission" date="2018-09" db="EMBL/GenBank/DDBJ databases">
        <title>Whole genome sequencing of Microbacterium oryzae strain MB-10T.</title>
        <authorList>
            <person name="Das S.K."/>
        </authorList>
    </citation>
    <scope>NUCLEOTIDE SEQUENCE [LARGE SCALE GENOMIC DNA]</scope>
    <source>
        <strain evidence="2 3">MB-10</strain>
    </source>
</reference>
<evidence type="ECO:0000313" key="3">
    <source>
        <dbReference type="Proteomes" id="UP000422989"/>
    </source>
</evidence>
<dbReference type="OrthoDB" id="4549550at2"/>
<feature type="region of interest" description="Disordered" evidence="1">
    <location>
        <begin position="1"/>
        <end position="52"/>
    </location>
</feature>
<dbReference type="EMBL" id="CP032550">
    <property type="protein sequence ID" value="QGU28155.1"/>
    <property type="molecule type" value="Genomic_DNA"/>
</dbReference>
<dbReference type="InterPro" id="IPR046609">
    <property type="entry name" value="DUF6668"/>
</dbReference>
<dbReference type="RefSeq" id="WP_156242663.1">
    <property type="nucleotide sequence ID" value="NZ_BAAAZL010000004.1"/>
</dbReference>
<sequence length="210" mass="22359">MSDGSNPWLSRPVEPAVPVPAASESAAKRPTGPSVPQRGVPAPDPADRLPTRPLPQAADLWWVGAHGGSGESTLSTLVPDWPAAEHAWPEPPGDAPTRVVLVARTHMRGLRAAQAAATQWAAGLVPHVEVLGLVLVADAPGRLPRPLRDMTQLVGGGVPHTWTVPWIDSWRLGEPPSLPEAPREVRRLVDDLNALLRPGADGTAHRKENR</sequence>
<keyword evidence="3" id="KW-1185">Reference proteome</keyword>
<dbReference type="KEGG" id="moj:D7D94_11055"/>
<proteinExistence type="predicted"/>
<evidence type="ECO:0000313" key="2">
    <source>
        <dbReference type="EMBL" id="QGU28155.1"/>
    </source>
</evidence>
<dbReference type="Proteomes" id="UP000422989">
    <property type="component" value="Chromosome"/>
</dbReference>
<accession>A0A6I6DT41</accession>